<name>A0A1T4KIK8_9ENTE</name>
<dbReference type="EMBL" id="FUXI01000002">
    <property type="protein sequence ID" value="SJZ42205.1"/>
    <property type="molecule type" value="Genomic_DNA"/>
</dbReference>
<reference evidence="2 3" key="1">
    <citation type="submission" date="2017-02" db="EMBL/GenBank/DDBJ databases">
        <authorList>
            <person name="Peterson S.W."/>
        </authorList>
    </citation>
    <scope>NUCLEOTIDE SEQUENCE [LARGE SCALE GENOMIC DNA]</scope>
    <source>
        <strain evidence="2 3">ATCC BAA-1030</strain>
    </source>
</reference>
<proteinExistence type="predicted"/>
<dbReference type="RefSeq" id="WP_078806243.1">
    <property type="nucleotide sequence ID" value="NZ_FUXI01000002.1"/>
</dbReference>
<feature type="region of interest" description="Disordered" evidence="1">
    <location>
        <begin position="141"/>
        <end position="166"/>
    </location>
</feature>
<evidence type="ECO:0000313" key="2">
    <source>
        <dbReference type="EMBL" id="SJZ42205.1"/>
    </source>
</evidence>
<feature type="compositionally biased region" description="Low complexity" evidence="1">
    <location>
        <begin position="146"/>
        <end position="164"/>
    </location>
</feature>
<dbReference type="AlphaFoldDB" id="A0A1T4KIK8"/>
<protein>
    <submittedName>
        <fullName evidence="2">Uncharacterized protein</fullName>
    </submittedName>
</protein>
<sequence>MISKEEVGTPYEVKVSRTVWSGGKLGELFKELPIAISVLAVAVATVVVVTTMNGQHEAAEKEETVTMNSVAGMEAQPLSLEFLKEDYPTPRVEKEEKVVEQPKQEVKEVVQAKPVVVEEVAEPEVTPQVVEEEVVQPEVVYEEPETPQVVEETPQEEPTVPQTYVQPTSPYKLSFNTVPTDSAPESGYGMWRDNFVTAHNPGSGSAFLSLVNGDKVQINGAVYVVVEQRLIWGSHSLYPGAPEQLKYFDVNENVFVGDWIFDGRMTLQTCADNGFSKIWIWKLVQA</sequence>
<evidence type="ECO:0000313" key="3">
    <source>
        <dbReference type="Proteomes" id="UP000190328"/>
    </source>
</evidence>
<dbReference type="Proteomes" id="UP000190328">
    <property type="component" value="Unassembled WGS sequence"/>
</dbReference>
<dbReference type="OrthoDB" id="2086068at2"/>
<gene>
    <name evidence="2" type="ORF">SAMN02745116_00275</name>
</gene>
<evidence type="ECO:0000256" key="1">
    <source>
        <dbReference type="SAM" id="MobiDB-lite"/>
    </source>
</evidence>
<organism evidence="2 3">
    <name type="scientific">Pilibacter termitis</name>
    <dbReference type="NCBI Taxonomy" id="263852"/>
    <lineage>
        <taxon>Bacteria</taxon>
        <taxon>Bacillati</taxon>
        <taxon>Bacillota</taxon>
        <taxon>Bacilli</taxon>
        <taxon>Lactobacillales</taxon>
        <taxon>Enterococcaceae</taxon>
        <taxon>Pilibacter</taxon>
    </lineage>
</organism>
<accession>A0A1T4KIK8</accession>
<keyword evidence="3" id="KW-1185">Reference proteome</keyword>